<dbReference type="Gene3D" id="3.30.460.10">
    <property type="entry name" value="Beta Polymerase, domain 2"/>
    <property type="match status" value="1"/>
</dbReference>
<organism evidence="2 3">
    <name type="scientific">Candidatus Azambacteria bacterium RIFCSPLOWO2_01_FULL_46_25</name>
    <dbReference type="NCBI Taxonomy" id="1797298"/>
    <lineage>
        <taxon>Bacteria</taxon>
        <taxon>Candidatus Azamiibacteriota</taxon>
    </lineage>
</organism>
<dbReference type="Proteomes" id="UP000176650">
    <property type="component" value="Unassembled WGS sequence"/>
</dbReference>
<dbReference type="GO" id="GO:0016779">
    <property type="term" value="F:nucleotidyltransferase activity"/>
    <property type="evidence" value="ECO:0007669"/>
    <property type="project" value="InterPro"/>
</dbReference>
<feature type="domain" description="Polymerase nucleotidyl transferase" evidence="1">
    <location>
        <begin position="15"/>
        <end position="92"/>
    </location>
</feature>
<evidence type="ECO:0000313" key="3">
    <source>
        <dbReference type="Proteomes" id="UP000176650"/>
    </source>
</evidence>
<dbReference type="PANTHER" id="PTHR43449">
    <property type="entry name" value="NUCLEOTIDYLTRANSFERASE"/>
    <property type="match status" value="1"/>
</dbReference>
<comment type="caution">
    <text evidence="2">The sequence shown here is derived from an EMBL/GenBank/DDBJ whole genome shotgun (WGS) entry which is preliminary data.</text>
</comment>
<reference evidence="2 3" key="1">
    <citation type="journal article" date="2016" name="Nat. Commun.">
        <title>Thousands of microbial genomes shed light on interconnected biogeochemical processes in an aquifer system.</title>
        <authorList>
            <person name="Anantharaman K."/>
            <person name="Brown C.T."/>
            <person name="Hug L.A."/>
            <person name="Sharon I."/>
            <person name="Castelle C.J."/>
            <person name="Probst A.J."/>
            <person name="Thomas B.C."/>
            <person name="Singh A."/>
            <person name="Wilkins M.J."/>
            <person name="Karaoz U."/>
            <person name="Brodie E.L."/>
            <person name="Williams K.H."/>
            <person name="Hubbard S.S."/>
            <person name="Banfield J.F."/>
        </authorList>
    </citation>
    <scope>NUCLEOTIDE SEQUENCE [LARGE SCALE GENOMIC DNA]</scope>
</reference>
<dbReference type="InterPro" id="IPR043519">
    <property type="entry name" value="NT_sf"/>
</dbReference>
<protein>
    <recommendedName>
        <fullName evidence="1">Polymerase nucleotidyl transferase domain-containing protein</fullName>
    </recommendedName>
</protein>
<dbReference type="EMBL" id="MEYS01000001">
    <property type="protein sequence ID" value="OGD34816.1"/>
    <property type="molecule type" value="Genomic_DNA"/>
</dbReference>
<evidence type="ECO:0000259" key="1">
    <source>
        <dbReference type="Pfam" id="PF01909"/>
    </source>
</evidence>
<accession>A0A1F5BW32</accession>
<dbReference type="STRING" id="1797298.A2988_02020"/>
<dbReference type="InterPro" id="IPR002934">
    <property type="entry name" value="Polymerase_NTP_transf_dom"/>
</dbReference>
<gene>
    <name evidence="2" type="ORF">A2988_02020</name>
</gene>
<dbReference type="CDD" id="cd05403">
    <property type="entry name" value="NT_KNTase_like"/>
    <property type="match status" value="1"/>
</dbReference>
<sequence>MKEKLNAPELERVISQYLTAIGRDIKVSDAFLFGSYAKGKAKADSDIDLCVISPDFGRDDVEEGQYLFKKTIGIDSRIEPVGYSVQSFATEESPLIAEIKRYGRRISKNT</sequence>
<dbReference type="AlphaFoldDB" id="A0A1F5BW32"/>
<name>A0A1F5BW32_9BACT</name>
<dbReference type="Pfam" id="PF01909">
    <property type="entry name" value="NTP_transf_2"/>
    <property type="match status" value="1"/>
</dbReference>
<dbReference type="PANTHER" id="PTHR43449:SF1">
    <property type="entry name" value="POLYMERASE BETA NUCLEOTIDYLTRANSFERASE DOMAIN-CONTAINING PROTEIN"/>
    <property type="match status" value="1"/>
</dbReference>
<dbReference type="SUPFAM" id="SSF81301">
    <property type="entry name" value="Nucleotidyltransferase"/>
    <property type="match status" value="1"/>
</dbReference>
<evidence type="ECO:0000313" key="2">
    <source>
        <dbReference type="EMBL" id="OGD34816.1"/>
    </source>
</evidence>
<proteinExistence type="predicted"/>